<evidence type="ECO:0000313" key="7">
    <source>
        <dbReference type="EMBL" id="RVU87662.1"/>
    </source>
</evidence>
<evidence type="ECO:0000256" key="5">
    <source>
        <dbReference type="ARBA" id="ARBA00023136"/>
    </source>
</evidence>
<protein>
    <recommendedName>
        <fullName evidence="8">Polysaccharide biosynthesis protein</fullName>
    </recommendedName>
</protein>
<feature type="transmembrane region" description="Helical" evidence="6">
    <location>
        <begin position="176"/>
        <end position="194"/>
    </location>
</feature>
<feature type="transmembrane region" description="Helical" evidence="6">
    <location>
        <begin position="231"/>
        <end position="249"/>
    </location>
</feature>
<keyword evidence="4 6" id="KW-1133">Transmembrane helix</keyword>
<feature type="transmembrane region" description="Helical" evidence="6">
    <location>
        <begin position="206"/>
        <end position="225"/>
    </location>
</feature>
<feature type="transmembrane region" description="Helical" evidence="6">
    <location>
        <begin position="39"/>
        <end position="60"/>
    </location>
</feature>
<feature type="transmembrane region" description="Helical" evidence="6">
    <location>
        <begin position="145"/>
        <end position="170"/>
    </location>
</feature>
<evidence type="ECO:0000256" key="1">
    <source>
        <dbReference type="ARBA" id="ARBA00004651"/>
    </source>
</evidence>
<gene>
    <name evidence="7" type="ORF">EJB19_05395</name>
</gene>
<dbReference type="PANTHER" id="PTHR30250:SF11">
    <property type="entry name" value="O-ANTIGEN TRANSPORTER-RELATED"/>
    <property type="match status" value="1"/>
</dbReference>
<reference evidence="7" key="1">
    <citation type="submission" date="2018-12" db="EMBL/GenBank/DDBJ databases">
        <title>Draft genome sequence of Flaovobacterium columnare BGFS27 isolated from channel catfish in Alabama.</title>
        <authorList>
            <person name="Cai W."/>
            <person name="Arias C."/>
        </authorList>
    </citation>
    <scope>NUCLEOTIDE SEQUENCE [LARGE SCALE GENOMIC DNA]</scope>
    <source>
        <strain evidence="7">BGFS27</strain>
    </source>
</reference>
<proteinExistence type="predicted"/>
<keyword evidence="2" id="KW-1003">Cell membrane</keyword>
<evidence type="ECO:0000256" key="2">
    <source>
        <dbReference type="ARBA" id="ARBA00022475"/>
    </source>
</evidence>
<feature type="transmembrane region" description="Helical" evidence="6">
    <location>
        <begin position="111"/>
        <end position="133"/>
    </location>
</feature>
<feature type="transmembrane region" description="Helical" evidence="6">
    <location>
        <begin position="81"/>
        <end position="105"/>
    </location>
</feature>
<evidence type="ECO:0000256" key="4">
    <source>
        <dbReference type="ARBA" id="ARBA00022989"/>
    </source>
</evidence>
<dbReference type="Pfam" id="PF13440">
    <property type="entry name" value="Polysacc_synt_3"/>
    <property type="match status" value="1"/>
</dbReference>
<evidence type="ECO:0000256" key="3">
    <source>
        <dbReference type="ARBA" id="ARBA00022692"/>
    </source>
</evidence>
<accession>A0AA94F1X7</accession>
<dbReference type="InterPro" id="IPR050833">
    <property type="entry name" value="Poly_Biosynth_Transport"/>
</dbReference>
<keyword evidence="3 6" id="KW-0812">Transmembrane</keyword>
<evidence type="ECO:0008006" key="8">
    <source>
        <dbReference type="Google" id="ProtNLM"/>
    </source>
</evidence>
<sequence>MQLGLVLILTSLLGLITNQLVNTFIEGKGGLNDLGLYSAAISLTTQYIGFLLMALATDFFPRLSRVSNDNLKVKQLVNEQTDLVVLLVSPLLIILIITAPFLVQLFLSKEFLSSVLLIRLISLATFFQLVSYCMGYISFAKSDKFFYLFFEGVYGNLIKLILYVYFYIYYGINGLGIAYLIHFFQYNILIYFITKRRYSFQFEKQIFKNSMVMFFLLSVVFFIFIYREVNVLSYTISFLIFLFSLKYSFNQLKKNTLGTIPVLSEIQNKITLYFNKKDS</sequence>
<name>A0AA94F1X7_9FLAO</name>
<comment type="caution">
    <text evidence="7">The sequence shown here is derived from an EMBL/GenBank/DDBJ whole genome shotgun (WGS) entry which is preliminary data.</text>
</comment>
<dbReference type="AlphaFoldDB" id="A0AA94F1X7"/>
<dbReference type="GO" id="GO:0005886">
    <property type="term" value="C:plasma membrane"/>
    <property type="evidence" value="ECO:0007669"/>
    <property type="project" value="UniProtKB-SubCell"/>
</dbReference>
<dbReference type="PANTHER" id="PTHR30250">
    <property type="entry name" value="PST FAMILY PREDICTED COLANIC ACID TRANSPORTER"/>
    <property type="match status" value="1"/>
</dbReference>
<organism evidence="7">
    <name type="scientific">Flavobacterium columnare</name>
    <dbReference type="NCBI Taxonomy" id="996"/>
    <lineage>
        <taxon>Bacteria</taxon>
        <taxon>Pseudomonadati</taxon>
        <taxon>Bacteroidota</taxon>
        <taxon>Flavobacteriia</taxon>
        <taxon>Flavobacteriales</taxon>
        <taxon>Flavobacteriaceae</taxon>
        <taxon>Flavobacterium</taxon>
    </lineage>
</organism>
<dbReference type="EMBL" id="RWGX01000004">
    <property type="protein sequence ID" value="RVU87662.1"/>
    <property type="molecule type" value="Genomic_DNA"/>
</dbReference>
<evidence type="ECO:0000256" key="6">
    <source>
        <dbReference type="SAM" id="Phobius"/>
    </source>
</evidence>
<comment type="subcellular location">
    <subcellularLocation>
        <location evidence="1">Cell membrane</location>
        <topology evidence="1">Multi-pass membrane protein</topology>
    </subcellularLocation>
</comment>
<keyword evidence="5 6" id="KW-0472">Membrane</keyword>